<feature type="region of interest" description="Disordered" evidence="1">
    <location>
        <begin position="22"/>
        <end position="52"/>
    </location>
</feature>
<evidence type="ECO:0000313" key="4">
    <source>
        <dbReference type="Proteomes" id="UP000264880"/>
    </source>
</evidence>
<accession>A0AAC9TS79</accession>
<dbReference type="Proteomes" id="UP000264880">
    <property type="component" value="Chromosome"/>
</dbReference>
<reference evidence="3 4" key="1">
    <citation type="submission" date="2017-02" db="EMBL/GenBank/DDBJ databases">
        <title>Complete genome sequence of Brachyspira hampsonii genomovar I strain NSH-16 (ATCC BAA-2463).</title>
        <authorList>
            <person name="Mirajkar N.S."/>
            <person name="Gebhart C.J."/>
        </authorList>
    </citation>
    <scope>NUCLEOTIDE SEQUENCE [LARGE SCALE GENOMIC DNA]</scope>
    <source>
        <strain evidence="3 4">NSH-16</strain>
    </source>
</reference>
<gene>
    <name evidence="3" type="ORF">BHAMNSH16_04750</name>
</gene>
<dbReference type="KEGG" id="bhp:BHAMNSH16_04750"/>
<feature type="signal peptide" evidence="2">
    <location>
        <begin position="1"/>
        <end position="22"/>
    </location>
</feature>
<dbReference type="PROSITE" id="PS51257">
    <property type="entry name" value="PROKAR_LIPOPROTEIN"/>
    <property type="match status" value="1"/>
</dbReference>
<name>A0AAC9TS79_9SPIR</name>
<sequence>MKKIILILSILSVLTVACSNKASTGPASGSKPLTTNVPSDDKTVKDGTPLASWNGSSQVMKINASVSVNNAAAENTAKEYTLLERLYSTTWYQSEEDYDDGRLETEEEFVFFNDKSEMVKREYENGIVDGRDDYATLTWIEDIILNVQDDKKSRNACIVRNTEFGKYETDMEYEGYYLVDRDTLYIVDGDDEAEVKEKLNDIISGNTQRYAEDKFVLSTKSLN</sequence>
<feature type="compositionally biased region" description="Polar residues" evidence="1">
    <location>
        <begin position="22"/>
        <end position="38"/>
    </location>
</feature>
<dbReference type="RefSeq" id="WP_069732261.1">
    <property type="nucleotide sequence ID" value="NZ_CP019914.1"/>
</dbReference>
<dbReference type="AlphaFoldDB" id="A0AAC9TS79"/>
<keyword evidence="2" id="KW-0732">Signal</keyword>
<feature type="chain" id="PRO_5042146315" evidence="2">
    <location>
        <begin position="23"/>
        <end position="223"/>
    </location>
</feature>
<keyword evidence="4" id="KW-1185">Reference proteome</keyword>
<organism evidence="3 4">
    <name type="scientific">Brachyspira hampsonii</name>
    <dbReference type="NCBI Taxonomy" id="1287055"/>
    <lineage>
        <taxon>Bacteria</taxon>
        <taxon>Pseudomonadati</taxon>
        <taxon>Spirochaetota</taxon>
        <taxon>Spirochaetia</taxon>
        <taxon>Brachyspirales</taxon>
        <taxon>Brachyspiraceae</taxon>
        <taxon>Brachyspira</taxon>
    </lineage>
</organism>
<proteinExistence type="predicted"/>
<evidence type="ECO:0000313" key="3">
    <source>
        <dbReference type="EMBL" id="ASJ20988.1"/>
    </source>
</evidence>
<evidence type="ECO:0000256" key="1">
    <source>
        <dbReference type="SAM" id="MobiDB-lite"/>
    </source>
</evidence>
<protein>
    <submittedName>
        <fullName evidence="3">Uncharacterized protein</fullName>
    </submittedName>
</protein>
<dbReference type="EMBL" id="CP019914">
    <property type="protein sequence ID" value="ASJ20988.1"/>
    <property type="molecule type" value="Genomic_DNA"/>
</dbReference>
<evidence type="ECO:0000256" key="2">
    <source>
        <dbReference type="SAM" id="SignalP"/>
    </source>
</evidence>